<feature type="region of interest" description="Disordered" evidence="1">
    <location>
        <begin position="23"/>
        <end position="44"/>
    </location>
</feature>
<keyword evidence="2" id="KW-1133">Transmembrane helix</keyword>
<name>A0A9D4S2P5_DREPO</name>
<protein>
    <submittedName>
        <fullName evidence="3">Uncharacterized protein</fullName>
    </submittedName>
</protein>
<organism evidence="3 4">
    <name type="scientific">Dreissena polymorpha</name>
    <name type="common">Zebra mussel</name>
    <name type="synonym">Mytilus polymorpha</name>
    <dbReference type="NCBI Taxonomy" id="45954"/>
    <lineage>
        <taxon>Eukaryota</taxon>
        <taxon>Metazoa</taxon>
        <taxon>Spiralia</taxon>
        <taxon>Lophotrochozoa</taxon>
        <taxon>Mollusca</taxon>
        <taxon>Bivalvia</taxon>
        <taxon>Autobranchia</taxon>
        <taxon>Heteroconchia</taxon>
        <taxon>Euheterodonta</taxon>
        <taxon>Imparidentia</taxon>
        <taxon>Neoheterodontei</taxon>
        <taxon>Myida</taxon>
        <taxon>Dreissenoidea</taxon>
        <taxon>Dreissenidae</taxon>
        <taxon>Dreissena</taxon>
    </lineage>
</organism>
<accession>A0A9D4S2P5</accession>
<dbReference type="AlphaFoldDB" id="A0A9D4S2P5"/>
<evidence type="ECO:0000256" key="2">
    <source>
        <dbReference type="SAM" id="Phobius"/>
    </source>
</evidence>
<evidence type="ECO:0000256" key="1">
    <source>
        <dbReference type="SAM" id="MobiDB-lite"/>
    </source>
</evidence>
<reference evidence="3" key="1">
    <citation type="journal article" date="2019" name="bioRxiv">
        <title>The Genome of the Zebra Mussel, Dreissena polymorpha: A Resource for Invasive Species Research.</title>
        <authorList>
            <person name="McCartney M.A."/>
            <person name="Auch B."/>
            <person name="Kono T."/>
            <person name="Mallez S."/>
            <person name="Zhang Y."/>
            <person name="Obille A."/>
            <person name="Becker A."/>
            <person name="Abrahante J.E."/>
            <person name="Garbe J."/>
            <person name="Badalamenti J.P."/>
            <person name="Herman A."/>
            <person name="Mangelson H."/>
            <person name="Liachko I."/>
            <person name="Sullivan S."/>
            <person name="Sone E.D."/>
            <person name="Koren S."/>
            <person name="Silverstein K.A.T."/>
            <person name="Beckman K.B."/>
            <person name="Gohl D.M."/>
        </authorList>
    </citation>
    <scope>NUCLEOTIDE SEQUENCE</scope>
    <source>
        <strain evidence="3">Duluth1</strain>
        <tissue evidence="3">Whole animal</tissue>
    </source>
</reference>
<comment type="caution">
    <text evidence="3">The sequence shown here is derived from an EMBL/GenBank/DDBJ whole genome shotgun (WGS) entry which is preliminary data.</text>
</comment>
<reference evidence="3" key="2">
    <citation type="submission" date="2020-11" db="EMBL/GenBank/DDBJ databases">
        <authorList>
            <person name="McCartney M.A."/>
            <person name="Auch B."/>
            <person name="Kono T."/>
            <person name="Mallez S."/>
            <person name="Becker A."/>
            <person name="Gohl D.M."/>
            <person name="Silverstein K.A.T."/>
            <person name="Koren S."/>
            <person name="Bechman K.B."/>
            <person name="Herman A."/>
            <person name="Abrahante J.E."/>
            <person name="Garbe J."/>
        </authorList>
    </citation>
    <scope>NUCLEOTIDE SEQUENCE</scope>
    <source>
        <strain evidence="3">Duluth1</strain>
        <tissue evidence="3">Whole animal</tissue>
    </source>
</reference>
<evidence type="ECO:0000313" key="4">
    <source>
        <dbReference type="Proteomes" id="UP000828390"/>
    </source>
</evidence>
<dbReference type="Proteomes" id="UP000828390">
    <property type="component" value="Unassembled WGS sequence"/>
</dbReference>
<dbReference type="EMBL" id="JAIWYP010000001">
    <property type="protein sequence ID" value="KAH3890339.1"/>
    <property type="molecule type" value="Genomic_DNA"/>
</dbReference>
<gene>
    <name evidence="3" type="ORF">DPMN_014417</name>
</gene>
<keyword evidence="2" id="KW-0812">Transmembrane</keyword>
<feature type="transmembrane region" description="Helical" evidence="2">
    <location>
        <begin position="93"/>
        <end position="114"/>
    </location>
</feature>
<sequence length="150" mass="17027">MTDLTGNIMQVVAMNVTLTLKTSEHVSTQRPHPNKEIQDGEGYDDDDLCVKPVDYNGDNYYSAVEEAFLGNDGDFAHTIADAYNPVFVGDTTYFADIIVIMMMMMMMMMIMMMMTTKRRPRIKRIHFDANTPQSTAIDGPRKNAYMAFLT</sequence>
<keyword evidence="2" id="KW-0472">Membrane</keyword>
<keyword evidence="4" id="KW-1185">Reference proteome</keyword>
<evidence type="ECO:0000313" key="3">
    <source>
        <dbReference type="EMBL" id="KAH3890339.1"/>
    </source>
</evidence>
<proteinExistence type="predicted"/>